<keyword evidence="2" id="KW-1133">Transmembrane helix</keyword>
<feature type="region of interest" description="Disordered" evidence="1">
    <location>
        <begin position="133"/>
        <end position="159"/>
    </location>
</feature>
<evidence type="ECO:0000256" key="1">
    <source>
        <dbReference type="SAM" id="MobiDB-lite"/>
    </source>
</evidence>
<proteinExistence type="predicted"/>
<organism evidence="4 5">
    <name type="scientific">Mytilus edulis</name>
    <name type="common">Blue mussel</name>
    <dbReference type="NCBI Taxonomy" id="6550"/>
    <lineage>
        <taxon>Eukaryota</taxon>
        <taxon>Metazoa</taxon>
        <taxon>Spiralia</taxon>
        <taxon>Lophotrochozoa</taxon>
        <taxon>Mollusca</taxon>
        <taxon>Bivalvia</taxon>
        <taxon>Autobranchia</taxon>
        <taxon>Pteriomorphia</taxon>
        <taxon>Mytilida</taxon>
        <taxon>Mytiloidea</taxon>
        <taxon>Mytilidae</taxon>
        <taxon>Mytilinae</taxon>
        <taxon>Mytilus</taxon>
    </lineage>
</organism>
<sequence>MGFWVCIICWIYLWSSVKLIFIKETEGTMKAVEVRVQLVRVASSLYAPTLYVDKTDEDKGDIISIPNLRILPNKNAQSTDSGNIIVGIVVPIVVMILITVVIIIIVFMFGEDADPTNARSNIIALREEHRKYETSQNENETDTNVVTHTGGNESTNDRPKLIVSGEERTNNESSKDNKEFDSRIVISDYEQLDISEQDKRTKTYDQLHFKHSVVIEHDEPTDEHYNNILPK</sequence>
<dbReference type="Proteomes" id="UP000683360">
    <property type="component" value="Unassembled WGS sequence"/>
</dbReference>
<evidence type="ECO:0000256" key="2">
    <source>
        <dbReference type="SAM" id="Phobius"/>
    </source>
</evidence>
<feature type="transmembrane region" description="Helical" evidence="2">
    <location>
        <begin position="84"/>
        <end position="109"/>
    </location>
</feature>
<evidence type="ECO:0000256" key="3">
    <source>
        <dbReference type="SAM" id="SignalP"/>
    </source>
</evidence>
<protein>
    <submittedName>
        <fullName evidence="4">Uncharacterized protein</fullName>
    </submittedName>
</protein>
<dbReference type="EMBL" id="CAJPWZ010001836">
    <property type="protein sequence ID" value="CAG2225098.1"/>
    <property type="molecule type" value="Genomic_DNA"/>
</dbReference>
<reference evidence="4" key="1">
    <citation type="submission" date="2021-03" db="EMBL/GenBank/DDBJ databases">
        <authorList>
            <person name="Bekaert M."/>
        </authorList>
    </citation>
    <scope>NUCLEOTIDE SEQUENCE</scope>
</reference>
<evidence type="ECO:0000313" key="4">
    <source>
        <dbReference type="EMBL" id="CAG2225098.1"/>
    </source>
</evidence>
<feature type="signal peptide" evidence="3">
    <location>
        <begin position="1"/>
        <end position="19"/>
    </location>
</feature>
<dbReference type="AlphaFoldDB" id="A0A8S3T2E2"/>
<accession>A0A8S3T2E2</accession>
<keyword evidence="3" id="KW-0732">Signal</keyword>
<gene>
    <name evidence="4" type="ORF">MEDL_38256</name>
</gene>
<comment type="caution">
    <text evidence="4">The sequence shown here is derived from an EMBL/GenBank/DDBJ whole genome shotgun (WGS) entry which is preliminary data.</text>
</comment>
<evidence type="ECO:0000313" key="5">
    <source>
        <dbReference type="Proteomes" id="UP000683360"/>
    </source>
</evidence>
<feature type="compositionally biased region" description="Polar residues" evidence="1">
    <location>
        <begin position="134"/>
        <end position="154"/>
    </location>
</feature>
<name>A0A8S3T2E2_MYTED</name>
<keyword evidence="5" id="KW-1185">Reference proteome</keyword>
<feature type="chain" id="PRO_5035816425" evidence="3">
    <location>
        <begin position="20"/>
        <end position="231"/>
    </location>
</feature>
<keyword evidence="2" id="KW-0472">Membrane</keyword>
<keyword evidence="2" id="KW-0812">Transmembrane</keyword>